<dbReference type="HOGENOM" id="CLU_3406866_0_0_1"/>
<dbReference type="AlphaFoldDB" id="A0A0D9WCK0"/>
<dbReference type="Proteomes" id="UP000032180">
    <property type="component" value="Chromosome 5"/>
</dbReference>
<evidence type="ECO:0000313" key="2">
    <source>
        <dbReference type="Proteomes" id="UP000032180"/>
    </source>
</evidence>
<protein>
    <submittedName>
        <fullName evidence="1">Uncharacterized protein</fullName>
    </submittedName>
</protein>
<reference evidence="1 2" key="1">
    <citation type="submission" date="2012-08" db="EMBL/GenBank/DDBJ databases">
        <title>Oryza genome evolution.</title>
        <authorList>
            <person name="Wing R.A."/>
        </authorList>
    </citation>
    <scope>NUCLEOTIDE SEQUENCE</scope>
</reference>
<organism evidence="1 2">
    <name type="scientific">Leersia perrieri</name>
    <dbReference type="NCBI Taxonomy" id="77586"/>
    <lineage>
        <taxon>Eukaryota</taxon>
        <taxon>Viridiplantae</taxon>
        <taxon>Streptophyta</taxon>
        <taxon>Embryophyta</taxon>
        <taxon>Tracheophyta</taxon>
        <taxon>Spermatophyta</taxon>
        <taxon>Magnoliopsida</taxon>
        <taxon>Liliopsida</taxon>
        <taxon>Poales</taxon>
        <taxon>Poaceae</taxon>
        <taxon>BOP clade</taxon>
        <taxon>Oryzoideae</taxon>
        <taxon>Oryzeae</taxon>
        <taxon>Oryzinae</taxon>
        <taxon>Leersia</taxon>
    </lineage>
</organism>
<reference evidence="2" key="2">
    <citation type="submission" date="2013-12" db="EMBL/GenBank/DDBJ databases">
        <authorList>
            <person name="Yu Y."/>
            <person name="Lee S."/>
            <person name="de Baynast K."/>
            <person name="Wissotski M."/>
            <person name="Liu L."/>
            <person name="Talag J."/>
            <person name="Goicoechea J."/>
            <person name="Angelova A."/>
            <person name="Jetty R."/>
            <person name="Kudrna D."/>
            <person name="Golser W."/>
            <person name="Rivera L."/>
            <person name="Zhang J."/>
            <person name="Wing R."/>
        </authorList>
    </citation>
    <scope>NUCLEOTIDE SEQUENCE</scope>
</reference>
<accession>A0A0D9WCK0</accession>
<dbReference type="Gramene" id="LPERR05G02430.4">
    <property type="protein sequence ID" value="LPERR05G02430.4"/>
    <property type="gene ID" value="LPERR05G02430"/>
</dbReference>
<sequence length="30" mass="3565">MHVTEKGELEYLLEFVEYPDEGRAVETSHR</sequence>
<dbReference type="EnsemblPlants" id="LPERR05G02430.4">
    <property type="protein sequence ID" value="LPERR05G02430.4"/>
    <property type="gene ID" value="LPERR05G02430"/>
</dbReference>
<evidence type="ECO:0000313" key="1">
    <source>
        <dbReference type="EnsemblPlants" id="LPERR05G02430.4"/>
    </source>
</evidence>
<reference evidence="1" key="3">
    <citation type="submission" date="2015-04" db="UniProtKB">
        <authorList>
            <consortium name="EnsemblPlants"/>
        </authorList>
    </citation>
    <scope>IDENTIFICATION</scope>
</reference>
<name>A0A0D9WCK0_9ORYZ</name>
<keyword evidence="2" id="KW-1185">Reference proteome</keyword>
<proteinExistence type="predicted"/>